<evidence type="ECO:0000313" key="3">
    <source>
        <dbReference type="Proteomes" id="UP000095008"/>
    </source>
</evidence>
<evidence type="ECO:0000256" key="1">
    <source>
        <dbReference type="SAM" id="MobiDB-lite"/>
    </source>
</evidence>
<dbReference type="Proteomes" id="UP000095008">
    <property type="component" value="Unassembled WGS sequence"/>
</dbReference>
<dbReference type="AlphaFoldDB" id="A0A1C2I4L0"/>
<feature type="region of interest" description="Disordered" evidence="1">
    <location>
        <begin position="220"/>
        <end position="244"/>
    </location>
</feature>
<dbReference type="SUPFAM" id="SSF110849">
    <property type="entry name" value="ParB/Sulfiredoxin"/>
    <property type="match status" value="1"/>
</dbReference>
<feature type="region of interest" description="Disordered" evidence="1">
    <location>
        <begin position="115"/>
        <end position="136"/>
    </location>
</feature>
<feature type="compositionally biased region" description="Basic and acidic residues" evidence="1">
    <location>
        <begin position="125"/>
        <end position="136"/>
    </location>
</feature>
<dbReference type="OrthoDB" id="5944985at2"/>
<proteinExistence type="predicted"/>
<dbReference type="Gene3D" id="3.90.1530.10">
    <property type="entry name" value="Conserved hypothetical protein from pyrococcus furiosus pfu- 392566-001, ParB domain"/>
    <property type="match status" value="1"/>
</dbReference>
<name>A0A1C2I4L0_ACITH</name>
<keyword evidence="3" id="KW-1185">Reference proteome</keyword>
<dbReference type="RefSeq" id="WP_065974098.1">
    <property type="nucleotide sequence ID" value="NZ_LGYM01000035.1"/>
</dbReference>
<dbReference type="InterPro" id="IPR036086">
    <property type="entry name" value="ParB/Sulfiredoxin_sf"/>
</dbReference>
<protein>
    <recommendedName>
        <fullName evidence="4">ParB/Sulfiredoxin domain-containing protein</fullName>
    </recommendedName>
</protein>
<accession>A0A1C2I4L0</accession>
<evidence type="ECO:0000313" key="2">
    <source>
        <dbReference type="EMBL" id="OCX70890.1"/>
    </source>
</evidence>
<evidence type="ECO:0008006" key="4">
    <source>
        <dbReference type="Google" id="ProtNLM"/>
    </source>
</evidence>
<comment type="caution">
    <text evidence="2">The sequence shown here is derived from an EMBL/GenBank/DDBJ whole genome shotgun (WGS) entry which is preliminary data.</text>
</comment>
<organism evidence="2 3">
    <name type="scientific">Acidithiobacillus thiooxidans</name>
    <name type="common">Thiobacillus thiooxidans</name>
    <dbReference type="NCBI Taxonomy" id="930"/>
    <lineage>
        <taxon>Bacteria</taxon>
        <taxon>Pseudomonadati</taxon>
        <taxon>Pseudomonadota</taxon>
        <taxon>Acidithiobacillia</taxon>
        <taxon>Acidithiobacillales</taxon>
        <taxon>Acidithiobacillaceae</taxon>
        <taxon>Acidithiobacillus</taxon>
    </lineage>
</organism>
<gene>
    <name evidence="2" type="ORF">A6M23_13110</name>
</gene>
<reference evidence="2" key="1">
    <citation type="journal article" date="2016" name="Int. J. Mol. Sci.">
        <title>Comparative genomics of the extreme acidophile Acidithiobacillus thiooxidans reveals intraspecific divergence and niche adaptation.</title>
        <authorList>
            <person name="Zhang X."/>
            <person name="Feng X."/>
            <person name="Tao J."/>
            <person name="Ma L."/>
            <person name="Xiao Y."/>
            <person name="Liang Y."/>
            <person name="Liu X."/>
            <person name="Yin H."/>
        </authorList>
    </citation>
    <scope>NUCLEOTIDE SEQUENCE [LARGE SCALE GENOMIC DNA]</scope>
    <source>
        <strain evidence="2">DXS-W</strain>
    </source>
</reference>
<dbReference type="EMBL" id="LWRY01000152">
    <property type="protein sequence ID" value="OCX70890.1"/>
    <property type="molecule type" value="Genomic_DNA"/>
</dbReference>
<sequence length="345" mass="38613">MDSTGLIILPEIEDLLYPLKPEELANLEASILNEGVRDALMVWEREHEKILVDGHHRYAIAQKHHLELKTISRHFDSLDAVLDWVDKNQLGRRNLTDEERALTLGRIYQRVRDHRSSIRANSENTEEKEQGRTADKVAEEWNLSSGTVKRSSDFASAIALLKSCGESGEVAATRVLKGEIKDAMTELPAVYKSHPENFQALADGLADGARKVREVFPKPKPKIHTITPSVGVESENNQPTESTEEMSAYRQVMAGTGMGGEDDDAFFDSVEKAAAATQELRNSEPSPIEIQSNILQCFVCFDLLKNVEPDTLWETLPKYIKEQVQPSITEAAEWFAKLSHHINGA</sequence>
<dbReference type="CDD" id="cd16387">
    <property type="entry name" value="ParB_N_Srx"/>
    <property type="match status" value="1"/>
</dbReference>